<reference evidence="1 2" key="1">
    <citation type="submission" date="2020-01" db="EMBL/GenBank/DDBJ databases">
        <authorList>
            <person name="Liu G."/>
            <person name="Liu B."/>
        </authorList>
    </citation>
    <scope>NUCLEOTIDE SEQUENCE [LARGE SCALE GENOMIC DNA]</scope>
    <source>
        <strain evidence="1 2">FJAT-51161</strain>
    </source>
</reference>
<dbReference type="InterPro" id="IPR029470">
    <property type="entry name" value="PDDEXK_4"/>
</dbReference>
<gene>
    <name evidence="1" type="ORF">FJQ98_15150</name>
</gene>
<protein>
    <submittedName>
        <fullName evidence="1">PD-(D/E)XK nuclease family protein</fullName>
    </submittedName>
</protein>
<dbReference type="EMBL" id="CP067341">
    <property type="protein sequence ID" value="QQP10599.1"/>
    <property type="molecule type" value="Genomic_DNA"/>
</dbReference>
<proteinExistence type="predicted"/>
<keyword evidence="2" id="KW-1185">Reference proteome</keyword>
<evidence type="ECO:0000313" key="2">
    <source>
        <dbReference type="Proteomes" id="UP000596049"/>
    </source>
</evidence>
<dbReference type="Proteomes" id="UP000596049">
    <property type="component" value="Chromosome"/>
</dbReference>
<sequence>MNIFKVLSSNDGSINEPNVTSFLAYLLDPNENHGLGSRFVESFLTPVVLANNEQYNELIYNNRIRDLSRNSKYEVRVQAEVKVICSASEIAKKTRDIDIVIELFDQTFSDSLPKFSFCVENKINDGAIQKGDNQLFEEIIGLVNFYKVSSLEKEQPLVSFIFLTHTGSKRALNEFNELLSTIEVERLSVPCYHLSWGGEELDDLEITIVDLLSKILKEEAIGKIEPIFDYTKHTIKSFISFIYSGFKSYKEEKNLLFEKSDYGKPVIQYIKDFYESSPFEKDINHEDFKKWVSDIVKVASGKTLKNANFDRSYIVNDRNRKHYGVNSAHKEYKNLFYYPDENNKKVIRKLDLSNPPKNVMIYWKDDNNPDGMGCALLTEIFGF</sequence>
<evidence type="ECO:0000313" key="1">
    <source>
        <dbReference type="EMBL" id="QQP10599.1"/>
    </source>
</evidence>
<accession>A0ABX7ALC3</accession>
<dbReference type="Pfam" id="PF14281">
    <property type="entry name" value="PDDEXK_4"/>
    <property type="match status" value="1"/>
</dbReference>
<dbReference type="RefSeq" id="WP_053597248.1">
    <property type="nucleotide sequence ID" value="NZ_CP067341.1"/>
</dbReference>
<organism evidence="1 2">
    <name type="scientific">Lysinibacillus agricola</name>
    <dbReference type="NCBI Taxonomy" id="2590012"/>
    <lineage>
        <taxon>Bacteria</taxon>
        <taxon>Bacillati</taxon>
        <taxon>Bacillota</taxon>
        <taxon>Bacilli</taxon>
        <taxon>Bacillales</taxon>
        <taxon>Bacillaceae</taxon>
        <taxon>Lysinibacillus</taxon>
    </lineage>
</organism>
<name>A0ABX7ALC3_9BACI</name>